<dbReference type="Pfam" id="PF13359">
    <property type="entry name" value="DDE_Tnp_4"/>
    <property type="match status" value="1"/>
</dbReference>
<evidence type="ECO:0000256" key="3">
    <source>
        <dbReference type="ARBA" id="ARBA00006958"/>
    </source>
</evidence>
<dbReference type="InterPro" id="IPR027806">
    <property type="entry name" value="HARBI1_dom"/>
</dbReference>
<dbReference type="PaxDb" id="35128-Thaps3980"/>
<name>B8BWI4_THAPS</name>
<reference evidence="10 11" key="2">
    <citation type="journal article" date="2008" name="Nature">
        <title>The Phaeodactylum genome reveals the evolutionary history of diatom genomes.</title>
        <authorList>
            <person name="Bowler C."/>
            <person name="Allen A.E."/>
            <person name="Badger J.H."/>
            <person name="Grimwood J."/>
            <person name="Jabbari K."/>
            <person name="Kuo A."/>
            <person name="Maheswari U."/>
            <person name="Martens C."/>
            <person name="Maumus F."/>
            <person name="Otillar R.P."/>
            <person name="Rayko E."/>
            <person name="Salamov A."/>
            <person name="Vandepoele K."/>
            <person name="Beszteri B."/>
            <person name="Gruber A."/>
            <person name="Heijde M."/>
            <person name="Katinka M."/>
            <person name="Mock T."/>
            <person name="Valentin K."/>
            <person name="Verret F."/>
            <person name="Berges J.A."/>
            <person name="Brownlee C."/>
            <person name="Cadoret J.P."/>
            <person name="Chiovitti A."/>
            <person name="Choi C.J."/>
            <person name="Coesel S."/>
            <person name="De Martino A."/>
            <person name="Detter J.C."/>
            <person name="Durkin C."/>
            <person name="Falciatore A."/>
            <person name="Fournet J."/>
            <person name="Haruta M."/>
            <person name="Huysman M.J."/>
            <person name="Jenkins B.D."/>
            <person name="Jiroutova K."/>
            <person name="Jorgensen R.E."/>
            <person name="Joubert Y."/>
            <person name="Kaplan A."/>
            <person name="Kroger N."/>
            <person name="Kroth P.G."/>
            <person name="La Roche J."/>
            <person name="Lindquist E."/>
            <person name="Lommer M."/>
            <person name="Martin-Jezequel V."/>
            <person name="Lopez P.J."/>
            <person name="Lucas S."/>
            <person name="Mangogna M."/>
            <person name="McGinnis K."/>
            <person name="Medlin L.K."/>
            <person name="Montsant A."/>
            <person name="Oudot-Le Secq M.P."/>
            <person name="Napoli C."/>
            <person name="Obornik M."/>
            <person name="Parker M.S."/>
            <person name="Petit J.L."/>
            <person name="Porcel B.M."/>
            <person name="Poulsen N."/>
            <person name="Robison M."/>
            <person name="Rychlewski L."/>
            <person name="Rynearson T.A."/>
            <person name="Schmutz J."/>
            <person name="Shapiro H."/>
            <person name="Siaut M."/>
            <person name="Stanley M."/>
            <person name="Sussman M.R."/>
            <person name="Taylor A.R."/>
            <person name="Vardi A."/>
            <person name="von Dassow P."/>
            <person name="Vyverman W."/>
            <person name="Willis A."/>
            <person name="Wyrwicz L.S."/>
            <person name="Rokhsar D.S."/>
            <person name="Weissenbach J."/>
            <person name="Armbrust E.V."/>
            <person name="Green B.R."/>
            <person name="Van de Peer Y."/>
            <person name="Grigoriev I.V."/>
        </authorList>
    </citation>
    <scope>NUCLEOTIDE SEQUENCE [LARGE SCALE GENOMIC DNA]</scope>
    <source>
        <strain evidence="10 11">CCMP1335</strain>
    </source>
</reference>
<keyword evidence="7" id="KW-0539">Nucleus</keyword>
<comment type="cofactor">
    <cofactor evidence="1">
        <name>a divalent metal cation</name>
        <dbReference type="ChEBI" id="CHEBI:60240"/>
    </cofactor>
</comment>
<evidence type="ECO:0000256" key="7">
    <source>
        <dbReference type="ARBA" id="ARBA00023242"/>
    </source>
</evidence>
<dbReference type="GeneID" id="7452742"/>
<dbReference type="eggNOG" id="KOG4585">
    <property type="taxonomic scope" value="Eukaryota"/>
</dbReference>
<comment type="similarity">
    <text evidence="3">Belongs to the HARBI1 family.</text>
</comment>
<evidence type="ECO:0000313" key="11">
    <source>
        <dbReference type="Proteomes" id="UP000001449"/>
    </source>
</evidence>
<sequence>MPQTSRRKRVIEMLNRQVQRRKSLLAMMMLLDSDSSSSSSSDDHFDDSSSSRSARDAVIFMAAVNSLQEKKLEFARKSRYTFRLGYRKLDEDDVFIRDLNTGNDNERPWLTADEFKQKYRMSREALLVIAERIKDDDVFKNKRGPSQMNPTHQLMVLLDYLGTAGSGANNPKQRAYFHVGNGSVNNSRKRARDAVIHSLGKDFYHWPDENERKNISNCYKMEFNLPNCVGVMDGTLFPLAFQPETEDAADYHGRKFQWSLTCLVVSDQKRRIRWYITGYPGSAHDNRMLRRSPLKVRKEEYFTVYQYIIGDTAFDPSENVVPAYKANPNKAEPDDPDERLLNKVISKPRVSSEHVNGMWKGRFPWLRLIPNRVRDKKSLTEVMKYIHCTVILHNFLIEFGDQHIKSWESEEDRLSDIAEPANDPTDDMPGEEHMLYRGVPAGAPKDWRRATVREYLREHHATFELERNARQDDSSDDEGEDLSAVATEFENYFSRLNNN</sequence>
<dbReference type="HOGENOM" id="CLU_018552_2_2_1"/>
<dbReference type="Proteomes" id="UP000001449">
    <property type="component" value="Chromosome 3"/>
</dbReference>
<keyword evidence="11" id="KW-1185">Reference proteome</keyword>
<keyword evidence="5" id="KW-0479">Metal-binding</keyword>
<dbReference type="GO" id="GO:0046872">
    <property type="term" value="F:metal ion binding"/>
    <property type="evidence" value="ECO:0007669"/>
    <property type="project" value="UniProtKB-KW"/>
</dbReference>
<dbReference type="PANTHER" id="PTHR22930">
    <property type="match status" value="1"/>
</dbReference>
<proteinExistence type="inferred from homology"/>
<comment type="subcellular location">
    <subcellularLocation>
        <location evidence="2">Nucleus</location>
    </subcellularLocation>
</comment>
<dbReference type="OMA" id="HWPDENE"/>
<evidence type="ECO:0000256" key="4">
    <source>
        <dbReference type="ARBA" id="ARBA00022722"/>
    </source>
</evidence>
<dbReference type="KEGG" id="tps:THAPSDRAFT_3980"/>
<reference evidence="10 11" key="1">
    <citation type="journal article" date="2004" name="Science">
        <title>The genome of the diatom Thalassiosira pseudonana: ecology, evolution, and metabolism.</title>
        <authorList>
            <person name="Armbrust E.V."/>
            <person name="Berges J.A."/>
            <person name="Bowler C."/>
            <person name="Green B.R."/>
            <person name="Martinez D."/>
            <person name="Putnam N.H."/>
            <person name="Zhou S."/>
            <person name="Allen A.E."/>
            <person name="Apt K.E."/>
            <person name="Bechner M."/>
            <person name="Brzezinski M.A."/>
            <person name="Chaal B.K."/>
            <person name="Chiovitti A."/>
            <person name="Davis A.K."/>
            <person name="Demarest M.S."/>
            <person name="Detter J.C."/>
            <person name="Glavina T."/>
            <person name="Goodstein D."/>
            <person name="Hadi M.Z."/>
            <person name="Hellsten U."/>
            <person name="Hildebrand M."/>
            <person name="Jenkins B.D."/>
            <person name="Jurka J."/>
            <person name="Kapitonov V.V."/>
            <person name="Kroger N."/>
            <person name="Lau W.W."/>
            <person name="Lane T.W."/>
            <person name="Larimer F.W."/>
            <person name="Lippmeier J.C."/>
            <person name="Lucas S."/>
            <person name="Medina M."/>
            <person name="Montsant A."/>
            <person name="Obornik M."/>
            <person name="Parker M.S."/>
            <person name="Palenik B."/>
            <person name="Pazour G.J."/>
            <person name="Richardson P.M."/>
            <person name="Rynearson T.A."/>
            <person name="Saito M.A."/>
            <person name="Schwartz D.C."/>
            <person name="Thamatrakoln K."/>
            <person name="Valentin K."/>
            <person name="Vardi A."/>
            <person name="Wilkerson F.P."/>
            <person name="Rokhsar D.S."/>
        </authorList>
    </citation>
    <scope>NUCLEOTIDE SEQUENCE [LARGE SCALE GENOMIC DNA]</scope>
    <source>
        <strain evidence="10 11">CCMP1335</strain>
    </source>
</reference>
<dbReference type="PANTHER" id="PTHR22930:SF85">
    <property type="entry name" value="GH03217P-RELATED"/>
    <property type="match status" value="1"/>
</dbReference>
<gene>
    <name evidence="10" type="ORF">THAPSDRAFT_3980</name>
</gene>
<evidence type="ECO:0000256" key="5">
    <source>
        <dbReference type="ARBA" id="ARBA00022723"/>
    </source>
</evidence>
<evidence type="ECO:0000313" key="10">
    <source>
        <dbReference type="EMBL" id="EED94036.1"/>
    </source>
</evidence>
<dbReference type="GO" id="GO:0004518">
    <property type="term" value="F:nuclease activity"/>
    <property type="evidence" value="ECO:0007669"/>
    <property type="project" value="UniProtKB-KW"/>
</dbReference>
<keyword evidence="4" id="KW-0540">Nuclease</keyword>
<dbReference type="RefSeq" id="XP_002288600.1">
    <property type="nucleotide sequence ID" value="XM_002288564.1"/>
</dbReference>
<feature type="region of interest" description="Disordered" evidence="8">
    <location>
        <begin position="410"/>
        <end position="438"/>
    </location>
</feature>
<protein>
    <recommendedName>
        <fullName evidence="9">DDE Tnp4 domain-containing protein</fullName>
    </recommendedName>
</protein>
<organism evidence="10 11">
    <name type="scientific">Thalassiosira pseudonana</name>
    <name type="common">Marine diatom</name>
    <name type="synonym">Cyclotella nana</name>
    <dbReference type="NCBI Taxonomy" id="35128"/>
    <lineage>
        <taxon>Eukaryota</taxon>
        <taxon>Sar</taxon>
        <taxon>Stramenopiles</taxon>
        <taxon>Ochrophyta</taxon>
        <taxon>Bacillariophyta</taxon>
        <taxon>Coscinodiscophyceae</taxon>
        <taxon>Thalassiosirophycidae</taxon>
        <taxon>Thalassiosirales</taxon>
        <taxon>Thalassiosiraceae</taxon>
        <taxon>Thalassiosira</taxon>
    </lineage>
</organism>
<keyword evidence="6" id="KW-0378">Hydrolase</keyword>
<dbReference type="GO" id="GO:0005634">
    <property type="term" value="C:nucleus"/>
    <property type="evidence" value="ECO:0007669"/>
    <property type="project" value="UniProtKB-SubCell"/>
</dbReference>
<dbReference type="InParanoid" id="B8BWI4"/>
<dbReference type="EMBL" id="CM000640">
    <property type="protein sequence ID" value="EED94036.1"/>
    <property type="molecule type" value="Genomic_DNA"/>
</dbReference>
<feature type="domain" description="DDE Tnp4" evidence="9">
    <location>
        <begin position="232"/>
        <end position="394"/>
    </location>
</feature>
<evidence type="ECO:0000256" key="1">
    <source>
        <dbReference type="ARBA" id="ARBA00001968"/>
    </source>
</evidence>
<dbReference type="GO" id="GO:0016787">
    <property type="term" value="F:hydrolase activity"/>
    <property type="evidence" value="ECO:0007669"/>
    <property type="project" value="UniProtKB-KW"/>
</dbReference>
<dbReference type="STRING" id="35128.B8BWI4"/>
<evidence type="ECO:0000256" key="6">
    <source>
        <dbReference type="ARBA" id="ARBA00022801"/>
    </source>
</evidence>
<dbReference type="AlphaFoldDB" id="B8BWI4"/>
<evidence type="ECO:0000256" key="8">
    <source>
        <dbReference type="SAM" id="MobiDB-lite"/>
    </source>
</evidence>
<dbReference type="InterPro" id="IPR045249">
    <property type="entry name" value="HARBI1-like"/>
</dbReference>
<evidence type="ECO:0000259" key="9">
    <source>
        <dbReference type="Pfam" id="PF13359"/>
    </source>
</evidence>
<accession>B8BWI4</accession>
<evidence type="ECO:0000256" key="2">
    <source>
        <dbReference type="ARBA" id="ARBA00004123"/>
    </source>
</evidence>